<gene>
    <name evidence="1" type="ORF">MAR_009328</name>
</gene>
<proteinExistence type="predicted"/>
<evidence type="ECO:0000313" key="1">
    <source>
        <dbReference type="EMBL" id="WAR02770.1"/>
    </source>
</evidence>
<reference evidence="1" key="1">
    <citation type="submission" date="2022-11" db="EMBL/GenBank/DDBJ databases">
        <title>Centuries of genome instability and evolution in soft-shell clam transmissible cancer (bioRxiv).</title>
        <authorList>
            <person name="Hart S.F.M."/>
            <person name="Yonemitsu M.A."/>
            <person name="Giersch R.M."/>
            <person name="Beal B.F."/>
            <person name="Arriagada G."/>
            <person name="Davis B.W."/>
            <person name="Ostrander E.A."/>
            <person name="Goff S.P."/>
            <person name="Metzger M.J."/>
        </authorList>
    </citation>
    <scope>NUCLEOTIDE SEQUENCE</scope>
    <source>
        <strain evidence="1">MELC-2E11</strain>
        <tissue evidence="1">Siphon/mantle</tissue>
    </source>
</reference>
<protein>
    <submittedName>
        <fullName evidence="1">Uncharacterized protein</fullName>
    </submittedName>
</protein>
<organism evidence="1 2">
    <name type="scientific">Mya arenaria</name>
    <name type="common">Soft-shell clam</name>
    <dbReference type="NCBI Taxonomy" id="6604"/>
    <lineage>
        <taxon>Eukaryota</taxon>
        <taxon>Metazoa</taxon>
        <taxon>Spiralia</taxon>
        <taxon>Lophotrochozoa</taxon>
        <taxon>Mollusca</taxon>
        <taxon>Bivalvia</taxon>
        <taxon>Autobranchia</taxon>
        <taxon>Heteroconchia</taxon>
        <taxon>Euheterodonta</taxon>
        <taxon>Imparidentia</taxon>
        <taxon>Neoheterodontei</taxon>
        <taxon>Myida</taxon>
        <taxon>Myoidea</taxon>
        <taxon>Myidae</taxon>
        <taxon>Mya</taxon>
    </lineage>
</organism>
<accession>A0ABY7E1D4</accession>
<dbReference type="EMBL" id="CP111015">
    <property type="protein sequence ID" value="WAR02770.1"/>
    <property type="molecule type" value="Genomic_DNA"/>
</dbReference>
<keyword evidence="2" id="KW-1185">Reference proteome</keyword>
<sequence length="67" mass="7994">MDDSEERTPQLNQEEVTVQIEDCYRRCKKRTHEYVQRAENLEDAAANFERNPSRRESPCCKRCCTIL</sequence>
<evidence type="ECO:0000313" key="2">
    <source>
        <dbReference type="Proteomes" id="UP001164746"/>
    </source>
</evidence>
<dbReference type="Proteomes" id="UP001164746">
    <property type="component" value="Chromosome 4"/>
</dbReference>
<name>A0ABY7E1D4_MYAAR</name>